<name>A0ABU6VRI6_9FABA</name>
<feature type="compositionally biased region" description="Acidic residues" evidence="1">
    <location>
        <begin position="154"/>
        <end position="164"/>
    </location>
</feature>
<feature type="domain" description="Transposase MuDR plant" evidence="2">
    <location>
        <begin position="196"/>
        <end position="258"/>
    </location>
</feature>
<evidence type="ECO:0000313" key="3">
    <source>
        <dbReference type="EMBL" id="MED6174788.1"/>
    </source>
</evidence>
<organism evidence="3 4">
    <name type="scientific">Stylosanthes scabra</name>
    <dbReference type="NCBI Taxonomy" id="79078"/>
    <lineage>
        <taxon>Eukaryota</taxon>
        <taxon>Viridiplantae</taxon>
        <taxon>Streptophyta</taxon>
        <taxon>Embryophyta</taxon>
        <taxon>Tracheophyta</taxon>
        <taxon>Spermatophyta</taxon>
        <taxon>Magnoliopsida</taxon>
        <taxon>eudicotyledons</taxon>
        <taxon>Gunneridae</taxon>
        <taxon>Pentapetalae</taxon>
        <taxon>rosids</taxon>
        <taxon>fabids</taxon>
        <taxon>Fabales</taxon>
        <taxon>Fabaceae</taxon>
        <taxon>Papilionoideae</taxon>
        <taxon>50 kb inversion clade</taxon>
        <taxon>dalbergioids sensu lato</taxon>
        <taxon>Dalbergieae</taxon>
        <taxon>Pterocarpus clade</taxon>
        <taxon>Stylosanthes</taxon>
    </lineage>
</organism>
<evidence type="ECO:0000256" key="1">
    <source>
        <dbReference type="SAM" id="MobiDB-lite"/>
    </source>
</evidence>
<accession>A0ABU6VRI6</accession>
<evidence type="ECO:0000259" key="2">
    <source>
        <dbReference type="Pfam" id="PF03108"/>
    </source>
</evidence>
<reference evidence="3 4" key="1">
    <citation type="journal article" date="2023" name="Plants (Basel)">
        <title>Bridging the Gap: Combining Genomics and Transcriptomics Approaches to Understand Stylosanthes scabra, an Orphan Legume from the Brazilian Caatinga.</title>
        <authorList>
            <person name="Ferreira-Neto J.R.C."/>
            <person name="da Silva M.D."/>
            <person name="Binneck E."/>
            <person name="de Melo N.F."/>
            <person name="da Silva R.H."/>
            <person name="de Melo A.L.T.M."/>
            <person name="Pandolfi V."/>
            <person name="Bustamante F.O."/>
            <person name="Brasileiro-Vidal A.C."/>
            <person name="Benko-Iseppon A.M."/>
        </authorList>
    </citation>
    <scope>NUCLEOTIDE SEQUENCE [LARGE SCALE GENOMIC DNA]</scope>
    <source>
        <tissue evidence="3">Leaves</tissue>
    </source>
</reference>
<comment type="caution">
    <text evidence="3">The sequence shown here is derived from an EMBL/GenBank/DDBJ whole genome shotgun (WGS) entry which is preliminary data.</text>
</comment>
<keyword evidence="4" id="KW-1185">Reference proteome</keyword>
<sequence>MIGAGKNGPPRKYERWLSSASSGSVGLAMITDRTFQVQVQAWKVSKASVKISVCLAFSEVQVFRCMSRRTRGVSGASKLIRHARDLVDRFWGVTVGVGEDPAAEEVGVGAHVGEDNNEGSGHSEEESEDGDYIPSEENAYDDKGKKVLNSDFHGDEDEDSDDLESGFGGFDSEEDDGGAEANTFLIHKPVKDMKNYQWRVGTLYANRDEFKETVSAFAVYTTRGIKFDKCDRLRVIAKCEGNCPFILYAVKMNEEETWQLRSMNLRHSCKPV</sequence>
<feature type="region of interest" description="Disordered" evidence="1">
    <location>
        <begin position="102"/>
        <end position="178"/>
    </location>
</feature>
<dbReference type="EMBL" id="JASCZI010151888">
    <property type="protein sequence ID" value="MED6174788.1"/>
    <property type="molecule type" value="Genomic_DNA"/>
</dbReference>
<dbReference type="Pfam" id="PF03108">
    <property type="entry name" value="DBD_Tnp_Mut"/>
    <property type="match status" value="1"/>
</dbReference>
<dbReference type="InterPro" id="IPR004332">
    <property type="entry name" value="Transposase_MuDR"/>
</dbReference>
<protein>
    <recommendedName>
        <fullName evidence="2">Transposase MuDR plant domain-containing protein</fullName>
    </recommendedName>
</protein>
<gene>
    <name evidence="3" type="ORF">PIB30_072301</name>
</gene>
<dbReference type="Proteomes" id="UP001341840">
    <property type="component" value="Unassembled WGS sequence"/>
</dbReference>
<proteinExistence type="predicted"/>
<evidence type="ECO:0000313" key="4">
    <source>
        <dbReference type="Proteomes" id="UP001341840"/>
    </source>
</evidence>